<gene>
    <name evidence="2" type="ORF">HNQ94_002039</name>
</gene>
<dbReference type="PANTHER" id="PTHR35787:SF1">
    <property type="entry name" value="GLYCEROL UPTAKE OPERON ANTITERMINATOR REGULATORY PROTEIN"/>
    <property type="match status" value="1"/>
</dbReference>
<dbReference type="GO" id="GO:0006071">
    <property type="term" value="P:glycerol metabolic process"/>
    <property type="evidence" value="ECO:0007669"/>
    <property type="project" value="UniProtKB-UniRule"/>
</dbReference>
<dbReference type="EMBL" id="JACHGH010000005">
    <property type="protein sequence ID" value="MBB6453590.1"/>
    <property type="molecule type" value="Genomic_DNA"/>
</dbReference>
<protein>
    <recommendedName>
        <fullName evidence="1">Glycerol uptake operon antiterminator regulatory protein</fullName>
    </recommendedName>
</protein>
<dbReference type="Proteomes" id="UP000581688">
    <property type="component" value="Unassembled WGS sequence"/>
</dbReference>
<dbReference type="AlphaFoldDB" id="A0A841Q5D0"/>
<reference evidence="2 3" key="1">
    <citation type="submission" date="2020-08" db="EMBL/GenBank/DDBJ databases">
        <title>Genomic Encyclopedia of Type Strains, Phase IV (KMG-IV): sequencing the most valuable type-strain genomes for metagenomic binning, comparative biology and taxonomic classification.</title>
        <authorList>
            <person name="Goeker M."/>
        </authorList>
    </citation>
    <scope>NUCLEOTIDE SEQUENCE [LARGE SCALE GENOMIC DNA]</scope>
    <source>
        <strain evidence="2 3">DSM 19612</strain>
    </source>
</reference>
<dbReference type="PANTHER" id="PTHR35787">
    <property type="entry name" value="GLYCEROL UPTAKE OPERON ANTITERMINATOR REGULATORY PROTEIN"/>
    <property type="match status" value="1"/>
</dbReference>
<dbReference type="RefSeq" id="WP_174496060.1">
    <property type="nucleotide sequence ID" value="NZ_CADDWK010000006.1"/>
</dbReference>
<dbReference type="GO" id="GO:0003723">
    <property type="term" value="F:RNA binding"/>
    <property type="evidence" value="ECO:0007669"/>
    <property type="project" value="UniProtKB-KW"/>
</dbReference>
<evidence type="ECO:0000256" key="1">
    <source>
        <dbReference type="PIRNR" id="PIRNR016897"/>
    </source>
</evidence>
<dbReference type="Gene3D" id="3.20.20.70">
    <property type="entry name" value="Aldolase class I"/>
    <property type="match status" value="1"/>
</dbReference>
<dbReference type="PIRSF" id="PIRSF016897">
    <property type="entry name" value="GlpP"/>
    <property type="match status" value="1"/>
</dbReference>
<sequence length="181" mass="20249">MCNLQGILPAVRNLRDFEKLLTSKHEYIIFLETRLSQLAGMVKYAKRENKKVLIHADLIQGLKGDEFGIEFLIRETNVDGIISTRGNVISLAKKNNLIAIQRLFLLDSHALNHNLKIVENVKPDYIEILPGIIPKMIKEVHENTGLPIIAGGLIRTPEDVDNAFKGGASAVTTSNNELWKL</sequence>
<evidence type="ECO:0000313" key="3">
    <source>
        <dbReference type="Proteomes" id="UP000581688"/>
    </source>
</evidence>
<dbReference type="GO" id="GO:0001072">
    <property type="term" value="F:transcription antitermination factor activity, RNA binding"/>
    <property type="evidence" value="ECO:0007669"/>
    <property type="project" value="TreeGrafter"/>
</dbReference>
<organism evidence="2 3">
    <name type="scientific">Salirhabdus euzebyi</name>
    <dbReference type="NCBI Taxonomy" id="394506"/>
    <lineage>
        <taxon>Bacteria</taxon>
        <taxon>Bacillati</taxon>
        <taxon>Bacillota</taxon>
        <taxon>Bacilli</taxon>
        <taxon>Bacillales</taxon>
        <taxon>Bacillaceae</taxon>
        <taxon>Salirhabdus</taxon>
    </lineage>
</organism>
<dbReference type="Pfam" id="PF04309">
    <property type="entry name" value="G3P_antiterm"/>
    <property type="match status" value="1"/>
</dbReference>
<evidence type="ECO:0000313" key="2">
    <source>
        <dbReference type="EMBL" id="MBB6453590.1"/>
    </source>
</evidence>
<dbReference type="InterPro" id="IPR013785">
    <property type="entry name" value="Aldolase_TIM"/>
</dbReference>
<keyword evidence="3" id="KW-1185">Reference proteome</keyword>
<name>A0A841Q5D0_9BACI</name>
<proteinExistence type="predicted"/>
<keyword evidence="1" id="KW-0694">RNA-binding</keyword>
<dbReference type="GO" id="GO:0045893">
    <property type="term" value="P:positive regulation of DNA-templated transcription"/>
    <property type="evidence" value="ECO:0007669"/>
    <property type="project" value="TreeGrafter"/>
</dbReference>
<comment type="function">
    <text evidence="1">Regulates expression of the glpD operon. In the presence of glycerol 3-phosphate (G3P) causes antitermination of transcription of glpD at the inverted repeat of the leader region to enhance its transcription. Binds and stabilizes glpD leader mRNA.</text>
</comment>
<comment type="caution">
    <text evidence="2">The sequence shown here is derived from an EMBL/GenBank/DDBJ whole genome shotgun (WGS) entry which is preliminary data.</text>
</comment>
<accession>A0A841Q5D0</accession>
<dbReference type="InterPro" id="IPR006699">
    <property type="entry name" value="GlpP"/>
</dbReference>
<keyword evidence="1" id="KW-0319">Glycerol metabolism</keyword>
<keyword evidence="1" id="KW-0804">Transcription</keyword>
<dbReference type="SUPFAM" id="SSF110391">
    <property type="entry name" value="GlpP-like"/>
    <property type="match status" value="1"/>
</dbReference>
<keyword evidence="1" id="KW-0805">Transcription regulation</keyword>